<evidence type="ECO:0000259" key="2">
    <source>
        <dbReference type="PROSITE" id="PS50930"/>
    </source>
</evidence>
<sequence length="292" mass="33132">MRVSFLNESKWWRAPYPSAVSPWKGVVVPAVIIFLILYLLQPFGIARMESGKLWATLGSACISGGVSSVFAWVLPWLFPRYYEERAWTLGKEVLNTLALLLGITVCVWLYVAWLSGVMLSARFFFVVLLWVLILGAFPVVLFAMWNRNIQLARNLREATELNLRLTERHEVEEVPSPSLVFSGGTKETVKLDAQAFLYAEAEGNYVRLHYLSPTDHRPASKLLRLTMKQAEAAVASTPFIVRCHRAFLVNLRHITKVEGNSQGYRLQLEGCAENVPVSRGYGKEIKERLFVR</sequence>
<feature type="transmembrane region" description="Helical" evidence="1">
    <location>
        <begin position="20"/>
        <end position="41"/>
    </location>
</feature>
<keyword evidence="1" id="KW-0472">Membrane</keyword>
<feature type="transmembrane region" description="Helical" evidence="1">
    <location>
        <begin position="53"/>
        <end position="73"/>
    </location>
</feature>
<dbReference type="Gene3D" id="2.40.50.1020">
    <property type="entry name" value="LytTr DNA-binding domain"/>
    <property type="match status" value="1"/>
</dbReference>
<reference evidence="3" key="1">
    <citation type="journal article" date="2021" name="PeerJ">
        <title>Extensive microbial diversity within the chicken gut microbiome revealed by metagenomics and culture.</title>
        <authorList>
            <person name="Gilroy R."/>
            <person name="Ravi A."/>
            <person name="Getino M."/>
            <person name="Pursley I."/>
            <person name="Horton D.L."/>
            <person name="Alikhan N.F."/>
            <person name="Baker D."/>
            <person name="Gharbi K."/>
            <person name="Hall N."/>
            <person name="Watson M."/>
            <person name="Adriaenssens E.M."/>
            <person name="Foster-Nyarko E."/>
            <person name="Jarju S."/>
            <person name="Secka A."/>
            <person name="Antonio M."/>
            <person name="Oren A."/>
            <person name="Chaudhuri R.R."/>
            <person name="La Ragione R."/>
            <person name="Hildebrand F."/>
            <person name="Pallen M.J."/>
        </authorList>
    </citation>
    <scope>NUCLEOTIDE SEQUENCE</scope>
    <source>
        <strain evidence="3">Gambia2-208</strain>
    </source>
</reference>
<organism evidence="3 4">
    <name type="scientific">Candidatus Bacteroides pullicola</name>
    <dbReference type="NCBI Taxonomy" id="2838475"/>
    <lineage>
        <taxon>Bacteria</taxon>
        <taxon>Pseudomonadati</taxon>
        <taxon>Bacteroidota</taxon>
        <taxon>Bacteroidia</taxon>
        <taxon>Bacteroidales</taxon>
        <taxon>Bacteroidaceae</taxon>
        <taxon>Bacteroides</taxon>
    </lineage>
</organism>
<feature type="domain" description="HTH LytTR-type" evidence="2">
    <location>
        <begin position="197"/>
        <end position="291"/>
    </location>
</feature>
<protein>
    <submittedName>
        <fullName evidence="3">LytTR family transcriptional regulator</fullName>
    </submittedName>
</protein>
<keyword evidence="1" id="KW-0812">Transmembrane</keyword>
<evidence type="ECO:0000313" key="4">
    <source>
        <dbReference type="Proteomes" id="UP000886851"/>
    </source>
</evidence>
<dbReference type="PROSITE" id="PS50930">
    <property type="entry name" value="HTH_LYTTR"/>
    <property type="match status" value="1"/>
</dbReference>
<dbReference type="EMBL" id="DXCV01000066">
    <property type="protein sequence ID" value="HIY89100.1"/>
    <property type="molecule type" value="Genomic_DNA"/>
</dbReference>
<keyword evidence="1" id="KW-1133">Transmembrane helix</keyword>
<dbReference type="PANTHER" id="PTHR37299">
    <property type="entry name" value="TRANSCRIPTIONAL REGULATOR-RELATED"/>
    <property type="match status" value="1"/>
</dbReference>
<reference evidence="3" key="2">
    <citation type="submission" date="2021-04" db="EMBL/GenBank/DDBJ databases">
        <authorList>
            <person name="Gilroy R."/>
        </authorList>
    </citation>
    <scope>NUCLEOTIDE SEQUENCE</scope>
    <source>
        <strain evidence="3">Gambia2-208</strain>
    </source>
</reference>
<comment type="caution">
    <text evidence="3">The sequence shown here is derived from an EMBL/GenBank/DDBJ whole genome shotgun (WGS) entry which is preliminary data.</text>
</comment>
<dbReference type="InterPro" id="IPR007492">
    <property type="entry name" value="LytTR_DNA-bd_dom"/>
</dbReference>
<feature type="transmembrane region" description="Helical" evidence="1">
    <location>
        <begin position="123"/>
        <end position="145"/>
    </location>
</feature>
<gene>
    <name evidence="3" type="ORF">H9824_10410</name>
</gene>
<dbReference type="PANTHER" id="PTHR37299:SF1">
    <property type="entry name" value="STAGE 0 SPORULATION PROTEIN A HOMOLOG"/>
    <property type="match status" value="1"/>
</dbReference>
<accession>A0A9D1ZIQ7</accession>
<feature type="transmembrane region" description="Helical" evidence="1">
    <location>
        <begin position="93"/>
        <end position="111"/>
    </location>
</feature>
<dbReference type="GO" id="GO:0000156">
    <property type="term" value="F:phosphorelay response regulator activity"/>
    <property type="evidence" value="ECO:0007669"/>
    <property type="project" value="InterPro"/>
</dbReference>
<evidence type="ECO:0000256" key="1">
    <source>
        <dbReference type="SAM" id="Phobius"/>
    </source>
</evidence>
<dbReference type="AlphaFoldDB" id="A0A9D1ZIQ7"/>
<dbReference type="Proteomes" id="UP000886851">
    <property type="component" value="Unassembled WGS sequence"/>
</dbReference>
<evidence type="ECO:0000313" key="3">
    <source>
        <dbReference type="EMBL" id="HIY89100.1"/>
    </source>
</evidence>
<dbReference type="GO" id="GO:0003677">
    <property type="term" value="F:DNA binding"/>
    <property type="evidence" value="ECO:0007669"/>
    <property type="project" value="InterPro"/>
</dbReference>
<dbReference type="SMART" id="SM00850">
    <property type="entry name" value="LytTR"/>
    <property type="match status" value="1"/>
</dbReference>
<dbReference type="Pfam" id="PF04397">
    <property type="entry name" value="LytTR"/>
    <property type="match status" value="1"/>
</dbReference>
<proteinExistence type="predicted"/>
<dbReference type="InterPro" id="IPR046947">
    <property type="entry name" value="LytR-like"/>
</dbReference>
<name>A0A9D1ZIQ7_9BACE</name>